<keyword evidence="2" id="KW-1185">Reference proteome</keyword>
<evidence type="ECO:0000313" key="2">
    <source>
        <dbReference type="Proteomes" id="UP000010366"/>
    </source>
</evidence>
<organism evidence="1 2">
    <name type="scientific">Chamaesiphon minutus (strain ATCC 27169 / PCC 6605)</name>
    <dbReference type="NCBI Taxonomy" id="1173020"/>
    <lineage>
        <taxon>Bacteria</taxon>
        <taxon>Bacillati</taxon>
        <taxon>Cyanobacteriota</taxon>
        <taxon>Cyanophyceae</taxon>
        <taxon>Gomontiellales</taxon>
        <taxon>Chamaesiphonaceae</taxon>
        <taxon>Chamaesiphon</taxon>
    </lineage>
</organism>
<accession>K9UEB3</accession>
<proteinExistence type="predicted"/>
<reference evidence="1 2" key="1">
    <citation type="submission" date="2012-05" db="EMBL/GenBank/DDBJ databases">
        <title>Finished chromosome of genome of Chamaesiphon sp. PCC 6605.</title>
        <authorList>
            <consortium name="US DOE Joint Genome Institute"/>
            <person name="Gugger M."/>
            <person name="Coursin T."/>
            <person name="Rippka R."/>
            <person name="Tandeau De Marsac N."/>
            <person name="Huntemann M."/>
            <person name="Wei C.-L."/>
            <person name="Han J."/>
            <person name="Detter J.C."/>
            <person name="Han C."/>
            <person name="Tapia R."/>
            <person name="Chen A."/>
            <person name="Kyrpides N."/>
            <person name="Mavromatis K."/>
            <person name="Markowitz V."/>
            <person name="Szeto E."/>
            <person name="Ivanova N."/>
            <person name="Pagani I."/>
            <person name="Pati A."/>
            <person name="Goodwin L."/>
            <person name="Nordberg H.P."/>
            <person name="Cantor M.N."/>
            <person name="Hua S.X."/>
            <person name="Woyke T."/>
            <person name="Kerfeld C.A."/>
        </authorList>
    </citation>
    <scope>NUCLEOTIDE SEQUENCE [LARGE SCALE GENOMIC DNA]</scope>
    <source>
        <strain evidence="2">ATCC 27169 / PCC 6605</strain>
    </source>
</reference>
<sequence>MSKTTLVTIVQKIGYDAANDGAKTLIQLPNGQQYYVWTYWYDNEAIPRVGSAVKLSYSEYNDYSINELYKLTNAGIGKEVSIMKFTKAN</sequence>
<dbReference type="Proteomes" id="UP000010366">
    <property type="component" value="Chromosome"/>
</dbReference>
<dbReference type="OrthoDB" id="9865007at2"/>
<dbReference type="RefSeq" id="WP_015158728.1">
    <property type="nucleotide sequence ID" value="NC_019697.1"/>
</dbReference>
<dbReference type="AlphaFoldDB" id="K9UEB3"/>
<dbReference type="EMBL" id="CP003600">
    <property type="protein sequence ID" value="AFY92544.1"/>
    <property type="molecule type" value="Genomic_DNA"/>
</dbReference>
<evidence type="ECO:0000313" key="1">
    <source>
        <dbReference type="EMBL" id="AFY92544.1"/>
    </source>
</evidence>
<name>K9UEB3_CHAP6</name>
<protein>
    <submittedName>
        <fullName evidence="1">Uncharacterized protein</fullName>
    </submittedName>
</protein>
<dbReference type="KEGG" id="cmp:Cha6605_1358"/>
<gene>
    <name evidence="1" type="ORF">Cha6605_1358</name>
</gene>
<dbReference type="HOGENOM" id="CLU_2481790_0_0_3"/>